<dbReference type="STRING" id="34508.A0A4U5PDR1"/>
<dbReference type="Gene3D" id="3.40.50.720">
    <property type="entry name" value="NAD(P)-binding Rossmann-like Domain"/>
    <property type="match status" value="1"/>
</dbReference>
<dbReference type="GO" id="GO:0016491">
    <property type="term" value="F:oxidoreductase activity"/>
    <property type="evidence" value="ECO:0007669"/>
    <property type="project" value="UniProtKB-KW"/>
</dbReference>
<dbReference type="Pfam" id="PF00106">
    <property type="entry name" value="adh_short"/>
    <property type="match status" value="1"/>
</dbReference>
<reference evidence="3 4" key="2">
    <citation type="journal article" date="2019" name="G3 (Bethesda)">
        <title>Hybrid Assembly of the Genome of the Entomopathogenic Nematode Steinernema carpocapsae Identifies the X-Chromosome.</title>
        <authorList>
            <person name="Serra L."/>
            <person name="Macchietto M."/>
            <person name="Macias-Munoz A."/>
            <person name="McGill C.J."/>
            <person name="Rodriguez I.M."/>
            <person name="Rodriguez B."/>
            <person name="Murad R."/>
            <person name="Mortazavi A."/>
        </authorList>
    </citation>
    <scope>NUCLEOTIDE SEQUENCE [LARGE SCALE GENOMIC DNA]</scope>
    <source>
        <strain evidence="3 4">ALL</strain>
    </source>
</reference>
<evidence type="ECO:0000256" key="1">
    <source>
        <dbReference type="ARBA" id="ARBA00006484"/>
    </source>
</evidence>
<dbReference type="SUPFAM" id="SSF51735">
    <property type="entry name" value="NAD(P)-binding Rossmann-fold domains"/>
    <property type="match status" value="1"/>
</dbReference>
<dbReference type="InterPro" id="IPR002347">
    <property type="entry name" value="SDR_fam"/>
</dbReference>
<dbReference type="InterPro" id="IPR036291">
    <property type="entry name" value="NAD(P)-bd_dom_sf"/>
</dbReference>
<reference evidence="3 4" key="1">
    <citation type="journal article" date="2015" name="Genome Biol.">
        <title>Comparative genomics of Steinernema reveals deeply conserved gene regulatory networks.</title>
        <authorList>
            <person name="Dillman A.R."/>
            <person name="Macchietto M."/>
            <person name="Porter C.F."/>
            <person name="Rogers A."/>
            <person name="Williams B."/>
            <person name="Antoshechkin I."/>
            <person name="Lee M.M."/>
            <person name="Goodwin Z."/>
            <person name="Lu X."/>
            <person name="Lewis E.E."/>
            <person name="Goodrich-Blair H."/>
            <person name="Stock S.P."/>
            <person name="Adams B.J."/>
            <person name="Sternberg P.W."/>
            <person name="Mortazavi A."/>
        </authorList>
    </citation>
    <scope>NUCLEOTIDE SEQUENCE [LARGE SCALE GENOMIC DNA]</scope>
    <source>
        <strain evidence="3 4">ALL</strain>
    </source>
</reference>
<dbReference type="Proteomes" id="UP000298663">
    <property type="component" value="Unassembled WGS sequence"/>
</dbReference>
<evidence type="ECO:0000313" key="4">
    <source>
        <dbReference type="Proteomes" id="UP000298663"/>
    </source>
</evidence>
<dbReference type="PANTHER" id="PTHR24320:SF152">
    <property type="entry name" value="SHORT-CHAIN DEHYDROGENASE_REDUCTASE FAMILY PROTEIN"/>
    <property type="match status" value="1"/>
</dbReference>
<dbReference type="EMBL" id="AZBU02000002">
    <property type="protein sequence ID" value="TKR94393.1"/>
    <property type="molecule type" value="Genomic_DNA"/>
</dbReference>
<evidence type="ECO:0008006" key="5">
    <source>
        <dbReference type="Google" id="ProtNLM"/>
    </source>
</evidence>
<accession>A0A4U5PDR1</accession>
<organism evidence="3 4">
    <name type="scientific">Steinernema carpocapsae</name>
    <name type="common">Entomopathogenic nematode</name>
    <dbReference type="NCBI Taxonomy" id="34508"/>
    <lineage>
        <taxon>Eukaryota</taxon>
        <taxon>Metazoa</taxon>
        <taxon>Ecdysozoa</taxon>
        <taxon>Nematoda</taxon>
        <taxon>Chromadorea</taxon>
        <taxon>Rhabditida</taxon>
        <taxon>Tylenchina</taxon>
        <taxon>Panagrolaimomorpha</taxon>
        <taxon>Strongyloidoidea</taxon>
        <taxon>Steinernematidae</taxon>
        <taxon>Steinernema</taxon>
    </lineage>
</organism>
<name>A0A4U5PDR1_STECR</name>
<comment type="caution">
    <text evidence="3">The sequence shown here is derived from an EMBL/GenBank/DDBJ whole genome shotgun (WGS) entry which is preliminary data.</text>
</comment>
<dbReference type="OrthoDB" id="191139at2759"/>
<gene>
    <name evidence="3" type="ORF">L596_008682</name>
</gene>
<evidence type="ECO:0000256" key="2">
    <source>
        <dbReference type="ARBA" id="ARBA00023002"/>
    </source>
</evidence>
<keyword evidence="2" id="KW-0560">Oxidoreductase</keyword>
<comment type="similarity">
    <text evidence="1">Belongs to the short-chain dehydrogenases/reductases (SDR) family.</text>
</comment>
<dbReference type="PANTHER" id="PTHR24320">
    <property type="entry name" value="RETINOL DEHYDROGENASE"/>
    <property type="match status" value="1"/>
</dbReference>
<dbReference type="AlphaFoldDB" id="A0A4U5PDR1"/>
<evidence type="ECO:0000313" key="3">
    <source>
        <dbReference type="EMBL" id="TKR94393.1"/>
    </source>
</evidence>
<protein>
    <recommendedName>
        <fullName evidence="5">Ketoreductase (KR) domain-containing protein</fullName>
    </recommendedName>
</protein>
<sequence length="137" mass="14490">MTEAPSSKGVVLITGGNCGLGLHAAKALHKDGYSIIITSRDETAGNTAAEEIGPGTKSLVLDLCSLDSIDDFLKELKTQTEHIHAVVCNAGVMNCPMKVKNHFFPKTALRCTSKRTTSATSTLSTDFFLSSKAVESS</sequence>
<keyword evidence="4" id="KW-1185">Reference proteome</keyword>
<proteinExistence type="inferred from homology"/>